<evidence type="ECO:0000256" key="4">
    <source>
        <dbReference type="ARBA" id="ARBA00048488"/>
    </source>
</evidence>
<evidence type="ECO:0000259" key="5">
    <source>
        <dbReference type="PROSITE" id="PS51790"/>
    </source>
</evidence>
<accession>A0ABW1XMI4</accession>
<name>A0ABW1XMI4_9ALTE</name>
<proteinExistence type="inferred from homology"/>
<evidence type="ECO:0000256" key="1">
    <source>
        <dbReference type="ARBA" id="ARBA00007174"/>
    </source>
</evidence>
<evidence type="ECO:0000313" key="6">
    <source>
        <dbReference type="EMBL" id="MFC6439849.1"/>
    </source>
</evidence>
<dbReference type="GO" id="GO:0033743">
    <property type="term" value="F:peptide-methionine (R)-S-oxide reductase activity"/>
    <property type="evidence" value="ECO:0007669"/>
    <property type="project" value="UniProtKB-EC"/>
</dbReference>
<evidence type="ECO:0000313" key="7">
    <source>
        <dbReference type="Proteomes" id="UP001596364"/>
    </source>
</evidence>
<sequence length="126" mass="14409">MQKTPEQWRDSLDPETYRVTREKGTERPFTGLLLNEKRSGEYHCVCCDALLFTSEQKFDSGCGWPSFFAEAQDNIDYTLDLSHGMRRTEITCKHCQAHLGHVFNDGPAPTGQRYCVNSVSLKFTPK</sequence>
<dbReference type="EMBL" id="JBHSUS010000001">
    <property type="protein sequence ID" value="MFC6439849.1"/>
    <property type="molecule type" value="Genomic_DNA"/>
</dbReference>
<dbReference type="Gene3D" id="2.170.150.20">
    <property type="entry name" value="Peptide methionine sulfoxide reductase"/>
    <property type="match status" value="1"/>
</dbReference>
<keyword evidence="7" id="KW-1185">Reference proteome</keyword>
<dbReference type="PROSITE" id="PS51790">
    <property type="entry name" value="MSRB"/>
    <property type="match status" value="1"/>
</dbReference>
<protein>
    <recommendedName>
        <fullName evidence="2">peptide-methionine (R)-S-oxide reductase</fullName>
        <ecNumber evidence="2">1.8.4.12</ecNumber>
    </recommendedName>
</protein>
<dbReference type="Pfam" id="PF01641">
    <property type="entry name" value="SelR"/>
    <property type="match status" value="1"/>
</dbReference>
<dbReference type="RefSeq" id="WP_131256736.1">
    <property type="nucleotide sequence ID" value="NZ_JBHSUS010000001.1"/>
</dbReference>
<dbReference type="InterPro" id="IPR002579">
    <property type="entry name" value="Met_Sox_Rdtase_MsrB_dom"/>
</dbReference>
<dbReference type="InterPro" id="IPR028427">
    <property type="entry name" value="Met_Sox_Rdtase_MsrB"/>
</dbReference>
<feature type="domain" description="MsrB" evidence="5">
    <location>
        <begin position="5"/>
        <end position="126"/>
    </location>
</feature>
<dbReference type="Proteomes" id="UP001596364">
    <property type="component" value="Unassembled WGS sequence"/>
</dbReference>
<evidence type="ECO:0000256" key="3">
    <source>
        <dbReference type="ARBA" id="ARBA00023002"/>
    </source>
</evidence>
<keyword evidence="3 6" id="KW-0560">Oxidoreductase</keyword>
<dbReference type="NCBIfam" id="TIGR00357">
    <property type="entry name" value="peptide-methionine (R)-S-oxide reductase MsrB"/>
    <property type="match status" value="1"/>
</dbReference>
<dbReference type="PANTHER" id="PTHR10173">
    <property type="entry name" value="METHIONINE SULFOXIDE REDUCTASE"/>
    <property type="match status" value="1"/>
</dbReference>
<dbReference type="SUPFAM" id="SSF51316">
    <property type="entry name" value="Mss4-like"/>
    <property type="match status" value="1"/>
</dbReference>
<organism evidence="6 7">
    <name type="scientific">Pseudobowmanella zhangzhouensis</name>
    <dbReference type="NCBI Taxonomy" id="1537679"/>
    <lineage>
        <taxon>Bacteria</taxon>
        <taxon>Pseudomonadati</taxon>
        <taxon>Pseudomonadota</taxon>
        <taxon>Gammaproteobacteria</taxon>
        <taxon>Alteromonadales</taxon>
        <taxon>Alteromonadaceae</taxon>
    </lineage>
</organism>
<dbReference type="InterPro" id="IPR011057">
    <property type="entry name" value="Mss4-like_sf"/>
</dbReference>
<reference evidence="7" key="1">
    <citation type="journal article" date="2019" name="Int. J. Syst. Evol. Microbiol.">
        <title>The Global Catalogue of Microorganisms (GCM) 10K type strain sequencing project: providing services to taxonomists for standard genome sequencing and annotation.</title>
        <authorList>
            <consortium name="The Broad Institute Genomics Platform"/>
            <consortium name="The Broad Institute Genome Sequencing Center for Infectious Disease"/>
            <person name="Wu L."/>
            <person name="Ma J."/>
        </authorList>
    </citation>
    <scope>NUCLEOTIDE SEQUENCE [LARGE SCALE GENOMIC DNA]</scope>
    <source>
        <strain evidence="7">CGMCC 1.16031</strain>
    </source>
</reference>
<comment type="similarity">
    <text evidence="1">Belongs to the MsrB Met sulfoxide reductase family.</text>
</comment>
<comment type="caution">
    <text evidence="6">The sequence shown here is derived from an EMBL/GenBank/DDBJ whole genome shotgun (WGS) entry which is preliminary data.</text>
</comment>
<evidence type="ECO:0000256" key="2">
    <source>
        <dbReference type="ARBA" id="ARBA00012499"/>
    </source>
</evidence>
<gene>
    <name evidence="6" type="primary">msrB</name>
    <name evidence="6" type="ORF">ACFP85_06770</name>
</gene>
<comment type="catalytic activity">
    <reaction evidence="4">
        <text>L-methionyl-[protein] + [thioredoxin]-disulfide + H2O = L-methionyl-(R)-S-oxide-[protein] + [thioredoxin]-dithiol</text>
        <dbReference type="Rhea" id="RHEA:24164"/>
        <dbReference type="Rhea" id="RHEA-COMP:10698"/>
        <dbReference type="Rhea" id="RHEA-COMP:10700"/>
        <dbReference type="Rhea" id="RHEA-COMP:12313"/>
        <dbReference type="Rhea" id="RHEA-COMP:12314"/>
        <dbReference type="ChEBI" id="CHEBI:15377"/>
        <dbReference type="ChEBI" id="CHEBI:16044"/>
        <dbReference type="ChEBI" id="CHEBI:29950"/>
        <dbReference type="ChEBI" id="CHEBI:45764"/>
        <dbReference type="ChEBI" id="CHEBI:50058"/>
        <dbReference type="EC" id="1.8.4.12"/>
    </reaction>
</comment>
<dbReference type="EC" id="1.8.4.12" evidence="2"/>
<dbReference type="PANTHER" id="PTHR10173:SF52">
    <property type="entry name" value="METHIONINE-R-SULFOXIDE REDUCTASE B1"/>
    <property type="match status" value="1"/>
</dbReference>